<sequence>MMHKGDEEKTFVLWNISKCPIPDGHDPRLVGPRIESALKKSGQWRCRYGPLYITAVGNLTQIPGGDDVLRTLSSTGMALKHAHDVQWHLYEWTEENPDPATIMLITGSEELEGLARTLYDLENQGYRILLAYPQRAPAPDWLWLSFLRDVSKEWLWDSLMSDEDMEDNKQEPTRLVLQDYKHSETGESPWFCSVCDFAAQSFEDFTTHLKSEKHAFSEWDLEASHNNVNRLDPANIEWDLLVSQDIAFRTSQRQGPGPFMPPNIDTMVNSQSKASFNISS</sequence>
<dbReference type="CDD" id="cd10910">
    <property type="entry name" value="PIN_limkain_b1_N_like"/>
    <property type="match status" value="1"/>
</dbReference>
<dbReference type="InterPro" id="IPR024768">
    <property type="entry name" value="Marf1"/>
</dbReference>
<dbReference type="InterPro" id="IPR021139">
    <property type="entry name" value="NYN"/>
</dbReference>
<feature type="domain" description="NYN" evidence="1">
    <location>
        <begin position="9"/>
        <end position="132"/>
    </location>
</feature>
<evidence type="ECO:0000313" key="2">
    <source>
        <dbReference type="EMBL" id="CAE5967343.1"/>
    </source>
</evidence>
<name>A0A8S1ZV02_ARAAE</name>
<dbReference type="PANTHER" id="PTHR14379:SF63">
    <property type="entry name" value="ENDONUCLEASE OR GLYCOSYL HYDROLASE"/>
    <property type="match status" value="1"/>
</dbReference>
<organism evidence="2 3">
    <name type="scientific">Arabidopsis arenosa</name>
    <name type="common">Sand rock-cress</name>
    <name type="synonym">Cardaminopsis arenosa</name>
    <dbReference type="NCBI Taxonomy" id="38785"/>
    <lineage>
        <taxon>Eukaryota</taxon>
        <taxon>Viridiplantae</taxon>
        <taxon>Streptophyta</taxon>
        <taxon>Embryophyta</taxon>
        <taxon>Tracheophyta</taxon>
        <taxon>Spermatophyta</taxon>
        <taxon>Magnoliopsida</taxon>
        <taxon>eudicotyledons</taxon>
        <taxon>Gunneridae</taxon>
        <taxon>Pentapetalae</taxon>
        <taxon>rosids</taxon>
        <taxon>malvids</taxon>
        <taxon>Brassicales</taxon>
        <taxon>Brassicaceae</taxon>
        <taxon>Camelineae</taxon>
        <taxon>Arabidopsis</taxon>
    </lineage>
</organism>
<dbReference type="InterPro" id="IPR036236">
    <property type="entry name" value="Znf_C2H2_sf"/>
</dbReference>
<dbReference type="GO" id="GO:0010468">
    <property type="term" value="P:regulation of gene expression"/>
    <property type="evidence" value="ECO:0007669"/>
    <property type="project" value="InterPro"/>
</dbReference>
<dbReference type="Proteomes" id="UP000682877">
    <property type="component" value="Chromosome 3"/>
</dbReference>
<reference evidence="2" key="1">
    <citation type="submission" date="2021-01" db="EMBL/GenBank/DDBJ databases">
        <authorList>
            <person name="Bezrukov I."/>
        </authorList>
    </citation>
    <scope>NUCLEOTIDE SEQUENCE</scope>
</reference>
<accession>A0A8S1ZV02</accession>
<dbReference type="GO" id="GO:0004540">
    <property type="term" value="F:RNA nuclease activity"/>
    <property type="evidence" value="ECO:0007669"/>
    <property type="project" value="InterPro"/>
</dbReference>
<dbReference type="Pfam" id="PF01936">
    <property type="entry name" value="NYN"/>
    <property type="match status" value="1"/>
</dbReference>
<evidence type="ECO:0000259" key="1">
    <source>
        <dbReference type="Pfam" id="PF01936"/>
    </source>
</evidence>
<dbReference type="PANTHER" id="PTHR14379">
    <property type="entry name" value="LIMKAIN B LKAP"/>
    <property type="match status" value="1"/>
</dbReference>
<dbReference type="AlphaFoldDB" id="A0A8S1ZV02"/>
<proteinExistence type="predicted"/>
<dbReference type="EMBL" id="LR999453">
    <property type="protein sequence ID" value="CAE5967343.1"/>
    <property type="molecule type" value="Genomic_DNA"/>
</dbReference>
<protein>
    <recommendedName>
        <fullName evidence="1">NYN domain-containing protein</fullName>
    </recommendedName>
</protein>
<dbReference type="SUPFAM" id="SSF57667">
    <property type="entry name" value="beta-beta-alpha zinc fingers"/>
    <property type="match status" value="1"/>
</dbReference>
<keyword evidence="3" id="KW-1185">Reference proteome</keyword>
<dbReference type="GO" id="GO:0005777">
    <property type="term" value="C:peroxisome"/>
    <property type="evidence" value="ECO:0007669"/>
    <property type="project" value="InterPro"/>
</dbReference>
<gene>
    <name evidence="2" type="ORF">AARE701A_LOCUS7234</name>
</gene>
<evidence type="ECO:0000313" key="3">
    <source>
        <dbReference type="Proteomes" id="UP000682877"/>
    </source>
</evidence>